<organism evidence="1 2">
    <name type="scientific">Bombilactobacillus thymidiniphilus</name>
    <dbReference type="NCBI Taxonomy" id="2923363"/>
    <lineage>
        <taxon>Bacteria</taxon>
        <taxon>Bacillati</taxon>
        <taxon>Bacillota</taxon>
        <taxon>Bacilli</taxon>
        <taxon>Lactobacillales</taxon>
        <taxon>Lactobacillaceae</taxon>
        <taxon>Bombilactobacillus</taxon>
    </lineage>
</organism>
<accession>A0ABY4PDM3</accession>
<dbReference type="RefSeq" id="WP_249513069.1">
    <property type="nucleotide sequence ID" value="NZ_CP093365.1"/>
</dbReference>
<sequence>MSKFKFVLGAAIGASATVWIAKKSATFNKEELLDFVVDKLTKVSSDTKFLAQKKFQTNTDQLQNVLDQENVAQVETDFDDIHLDESQVIMDQAD</sequence>
<keyword evidence="2" id="KW-1185">Reference proteome</keyword>
<evidence type="ECO:0008006" key="3">
    <source>
        <dbReference type="Google" id="ProtNLM"/>
    </source>
</evidence>
<reference evidence="1 2" key="1">
    <citation type="journal article" date="2022" name="Int. J. Syst. Evol. Microbiol.">
        <title>Apilactobacillus apisilvae sp. nov., Nicolia spurrieriana gen. nov. sp. nov., Bombilactobacillus folatiphilus sp. nov. and Bombilactobacillus thymidiniphilus sp. nov., four new lactic acid bacterial isolates from stingless bees Tetragonula carbonaria and Austroplebeia australis.</title>
        <authorList>
            <person name="Oliphant S.A."/>
            <person name="Watson-Haigh N.S."/>
            <person name="Sumby K.M."/>
            <person name="Gardner J."/>
            <person name="Groom S."/>
            <person name="Jiranek V."/>
        </authorList>
    </citation>
    <scope>NUCLEOTIDE SEQUENCE [LARGE SCALE GENOMIC DNA]</scope>
    <source>
        <strain evidence="1 2">SG4_A1</strain>
    </source>
</reference>
<protein>
    <recommendedName>
        <fullName evidence="3">YtxH-like protein</fullName>
    </recommendedName>
</protein>
<dbReference type="Proteomes" id="UP000831947">
    <property type="component" value="Chromosome"/>
</dbReference>
<name>A0ABY4PDM3_9LACO</name>
<dbReference type="EMBL" id="CP093365">
    <property type="protein sequence ID" value="UQS83884.1"/>
    <property type="molecule type" value="Genomic_DNA"/>
</dbReference>
<evidence type="ECO:0000313" key="1">
    <source>
        <dbReference type="EMBL" id="UQS83884.1"/>
    </source>
</evidence>
<evidence type="ECO:0000313" key="2">
    <source>
        <dbReference type="Proteomes" id="UP000831947"/>
    </source>
</evidence>
<proteinExistence type="predicted"/>
<gene>
    <name evidence="1" type="ORF">MOO47_01450</name>
</gene>